<sequence>MPKYDVSYATQIKMFATTQLVERWMDMQSTGNLTIKPPTPSYSPMSPTYAVRGFDHNDGPYGPQCITSPPARKRWTRKNN</sequence>
<dbReference type="EMBL" id="CABPRJ010001910">
    <property type="protein sequence ID" value="VVC40932.1"/>
    <property type="molecule type" value="Genomic_DNA"/>
</dbReference>
<feature type="compositionally biased region" description="Basic residues" evidence="1">
    <location>
        <begin position="71"/>
        <end position="80"/>
    </location>
</feature>
<evidence type="ECO:0000313" key="2">
    <source>
        <dbReference type="EMBL" id="VVC40932.1"/>
    </source>
</evidence>
<protein>
    <submittedName>
        <fullName evidence="2">Uncharacterized protein</fullName>
    </submittedName>
</protein>
<dbReference type="Proteomes" id="UP000325440">
    <property type="component" value="Unassembled WGS sequence"/>
</dbReference>
<organism evidence="2 3">
    <name type="scientific">Cinara cedri</name>
    <dbReference type="NCBI Taxonomy" id="506608"/>
    <lineage>
        <taxon>Eukaryota</taxon>
        <taxon>Metazoa</taxon>
        <taxon>Ecdysozoa</taxon>
        <taxon>Arthropoda</taxon>
        <taxon>Hexapoda</taxon>
        <taxon>Insecta</taxon>
        <taxon>Pterygota</taxon>
        <taxon>Neoptera</taxon>
        <taxon>Paraneoptera</taxon>
        <taxon>Hemiptera</taxon>
        <taxon>Sternorrhyncha</taxon>
        <taxon>Aphidomorpha</taxon>
        <taxon>Aphidoidea</taxon>
        <taxon>Aphididae</taxon>
        <taxon>Lachninae</taxon>
        <taxon>Cinara</taxon>
    </lineage>
</organism>
<accession>A0A5E4N849</accession>
<gene>
    <name evidence="2" type="ORF">CINCED_3A017694</name>
</gene>
<evidence type="ECO:0000256" key="1">
    <source>
        <dbReference type="SAM" id="MobiDB-lite"/>
    </source>
</evidence>
<evidence type="ECO:0000313" key="3">
    <source>
        <dbReference type="Proteomes" id="UP000325440"/>
    </source>
</evidence>
<name>A0A5E4N849_9HEMI</name>
<dbReference type="AlphaFoldDB" id="A0A5E4N849"/>
<proteinExistence type="predicted"/>
<feature type="region of interest" description="Disordered" evidence="1">
    <location>
        <begin position="59"/>
        <end position="80"/>
    </location>
</feature>
<reference evidence="2 3" key="1">
    <citation type="submission" date="2019-08" db="EMBL/GenBank/DDBJ databases">
        <authorList>
            <person name="Alioto T."/>
            <person name="Alioto T."/>
            <person name="Gomez Garrido J."/>
        </authorList>
    </citation>
    <scope>NUCLEOTIDE SEQUENCE [LARGE SCALE GENOMIC DNA]</scope>
</reference>
<keyword evidence="3" id="KW-1185">Reference proteome</keyword>